<dbReference type="EMBL" id="JAMOIM010000001">
    <property type="protein sequence ID" value="MCW6506901.1"/>
    <property type="molecule type" value="Genomic_DNA"/>
</dbReference>
<dbReference type="AlphaFoldDB" id="A0AA42CII4"/>
<organism evidence="1 2">
    <name type="scientific">Lichenifustis flavocetrariae</name>
    <dbReference type="NCBI Taxonomy" id="2949735"/>
    <lineage>
        <taxon>Bacteria</taxon>
        <taxon>Pseudomonadati</taxon>
        <taxon>Pseudomonadota</taxon>
        <taxon>Alphaproteobacteria</taxon>
        <taxon>Hyphomicrobiales</taxon>
        <taxon>Lichenihabitantaceae</taxon>
        <taxon>Lichenifustis</taxon>
    </lineage>
</organism>
<reference evidence="1" key="1">
    <citation type="submission" date="2022-05" db="EMBL/GenBank/DDBJ databases">
        <authorList>
            <person name="Pankratov T."/>
        </authorList>
    </citation>
    <scope>NUCLEOTIDE SEQUENCE</scope>
    <source>
        <strain evidence="1">BP6-180914</strain>
    </source>
</reference>
<protein>
    <submittedName>
        <fullName evidence="1">Uncharacterized protein</fullName>
    </submittedName>
</protein>
<comment type="caution">
    <text evidence="1">The sequence shown here is derived from an EMBL/GenBank/DDBJ whole genome shotgun (WGS) entry which is preliminary data.</text>
</comment>
<sequence>MTHTEIDGFNEGLEAARILIERTAAATRRDLPHAQVAEMIDVAFDELSDGIVMLKRSPDEARRRSFSLLQS</sequence>
<dbReference type="Proteomes" id="UP001165667">
    <property type="component" value="Unassembled WGS sequence"/>
</dbReference>
<evidence type="ECO:0000313" key="1">
    <source>
        <dbReference type="EMBL" id="MCW6506901.1"/>
    </source>
</evidence>
<accession>A0AA42CII4</accession>
<name>A0AA42CII4_9HYPH</name>
<evidence type="ECO:0000313" key="2">
    <source>
        <dbReference type="Proteomes" id="UP001165667"/>
    </source>
</evidence>
<proteinExistence type="predicted"/>
<gene>
    <name evidence="1" type="ORF">M8523_02555</name>
</gene>
<dbReference type="RefSeq" id="WP_282583240.1">
    <property type="nucleotide sequence ID" value="NZ_JAMOIM010000001.1"/>
</dbReference>
<keyword evidence="2" id="KW-1185">Reference proteome</keyword>